<name>A0AAV4IWY2_9GAST</name>
<feature type="compositionally biased region" description="Basic residues" evidence="1">
    <location>
        <begin position="320"/>
        <end position="337"/>
    </location>
</feature>
<accession>A0AAV4IWY2</accession>
<organism evidence="2 3">
    <name type="scientific">Elysia marginata</name>
    <dbReference type="NCBI Taxonomy" id="1093978"/>
    <lineage>
        <taxon>Eukaryota</taxon>
        <taxon>Metazoa</taxon>
        <taxon>Spiralia</taxon>
        <taxon>Lophotrochozoa</taxon>
        <taxon>Mollusca</taxon>
        <taxon>Gastropoda</taxon>
        <taxon>Heterobranchia</taxon>
        <taxon>Euthyneura</taxon>
        <taxon>Panpulmonata</taxon>
        <taxon>Sacoglossa</taxon>
        <taxon>Placobranchoidea</taxon>
        <taxon>Plakobranchidae</taxon>
        <taxon>Elysia</taxon>
    </lineage>
</organism>
<evidence type="ECO:0000313" key="2">
    <source>
        <dbReference type="EMBL" id="GFS13526.1"/>
    </source>
</evidence>
<reference evidence="2 3" key="1">
    <citation type="journal article" date="2021" name="Elife">
        <title>Chloroplast acquisition without the gene transfer in kleptoplastic sea slugs, Plakobranchus ocellatus.</title>
        <authorList>
            <person name="Maeda T."/>
            <person name="Takahashi S."/>
            <person name="Yoshida T."/>
            <person name="Shimamura S."/>
            <person name="Takaki Y."/>
            <person name="Nagai Y."/>
            <person name="Toyoda A."/>
            <person name="Suzuki Y."/>
            <person name="Arimoto A."/>
            <person name="Ishii H."/>
            <person name="Satoh N."/>
            <person name="Nishiyama T."/>
            <person name="Hasebe M."/>
            <person name="Maruyama T."/>
            <person name="Minagawa J."/>
            <person name="Obokata J."/>
            <person name="Shigenobu S."/>
        </authorList>
    </citation>
    <scope>NUCLEOTIDE SEQUENCE [LARGE SCALE GENOMIC DNA]</scope>
</reference>
<sequence length="457" mass="52225">MCAVPPGKRKDRKPKPNPHECLYHADPTSFLSAMKEVGRTLQIPAPLCKRGAMAVCSCRTSRTSSQRMNVAELRVFLASCEISDAMLLSHLTGGPIQTKADETNLMAIQLVKNALHEASICERESTLRFTALLKMTMKQDLSLLEKEAEIGGSKPVERKPCKRKGAPLYVMIHKIKKRSGGKANVLTLPMFGGNFKRLQLEARVGERFKSISLKYKPCYIEVDYQATGAAMAQKQQKTVVNIWCKKENYEMIRRQLVTEAQILQERITYAHEQQLIRFKMNKRDRYLRDANRRTRVSSSSLARLADPELIKEAKKEDFSRKRRADRQRKAVLMHRKTDSKRKKDGCLKCIHCYNSFTEVHAEHNELTGKPPRSKSIKIPPECRYHPGFPIKKLGKWSCCMQDTHNSSEPSDISTSHRVTGCSIGHSHVWRSRAGRKKNKDKAFNQIIEYTHKKGSFL</sequence>
<comment type="caution">
    <text evidence="2">The sequence shown here is derived from an EMBL/GenBank/DDBJ whole genome shotgun (WGS) entry which is preliminary data.</text>
</comment>
<evidence type="ECO:0000313" key="3">
    <source>
        <dbReference type="Proteomes" id="UP000762676"/>
    </source>
</evidence>
<gene>
    <name evidence="2" type="ORF">ElyMa_001398900</name>
</gene>
<keyword evidence="3" id="KW-1185">Reference proteome</keyword>
<evidence type="ECO:0000256" key="1">
    <source>
        <dbReference type="SAM" id="MobiDB-lite"/>
    </source>
</evidence>
<protein>
    <submittedName>
        <fullName evidence="2">Uncharacterized protein</fullName>
    </submittedName>
</protein>
<dbReference type="Proteomes" id="UP000762676">
    <property type="component" value="Unassembled WGS sequence"/>
</dbReference>
<feature type="region of interest" description="Disordered" evidence="1">
    <location>
        <begin position="316"/>
        <end position="337"/>
    </location>
</feature>
<proteinExistence type="predicted"/>
<dbReference type="AlphaFoldDB" id="A0AAV4IWY2"/>
<dbReference type="EMBL" id="BMAT01002771">
    <property type="protein sequence ID" value="GFS13526.1"/>
    <property type="molecule type" value="Genomic_DNA"/>
</dbReference>